<evidence type="ECO:0000256" key="6">
    <source>
        <dbReference type="ARBA" id="ARBA00023326"/>
    </source>
</evidence>
<evidence type="ECO:0000256" key="5">
    <source>
        <dbReference type="ARBA" id="ARBA00023295"/>
    </source>
</evidence>
<name>A0A6G0XQ96_9STRA</name>
<evidence type="ECO:0000313" key="12">
    <source>
        <dbReference type="Proteomes" id="UP000481153"/>
    </source>
</evidence>
<reference evidence="11 12" key="1">
    <citation type="submission" date="2019-07" db="EMBL/GenBank/DDBJ databases">
        <title>Genomics analysis of Aphanomyces spp. identifies a new class of oomycete effector associated with host adaptation.</title>
        <authorList>
            <person name="Gaulin E."/>
        </authorList>
    </citation>
    <scope>NUCLEOTIDE SEQUENCE [LARGE SCALE GENOMIC DNA]</scope>
    <source>
        <strain evidence="11 12">ATCC 201684</strain>
    </source>
</reference>
<dbReference type="EMBL" id="VJMJ01000027">
    <property type="protein sequence ID" value="KAF0742470.1"/>
    <property type="molecule type" value="Genomic_DNA"/>
</dbReference>
<accession>A0A6G0XQ96</accession>
<dbReference type="GO" id="GO:0030245">
    <property type="term" value="P:cellulose catabolic process"/>
    <property type="evidence" value="ECO:0007669"/>
    <property type="project" value="UniProtKB-KW"/>
</dbReference>
<dbReference type="InterPro" id="IPR001547">
    <property type="entry name" value="Glyco_hydro_5"/>
</dbReference>
<dbReference type="GO" id="GO:0004553">
    <property type="term" value="F:hydrolase activity, hydrolyzing O-glycosyl compounds"/>
    <property type="evidence" value="ECO:0007669"/>
    <property type="project" value="InterPro"/>
</dbReference>
<keyword evidence="9" id="KW-0472">Membrane</keyword>
<organism evidence="11 12">
    <name type="scientific">Aphanomyces euteiches</name>
    <dbReference type="NCBI Taxonomy" id="100861"/>
    <lineage>
        <taxon>Eukaryota</taxon>
        <taxon>Sar</taxon>
        <taxon>Stramenopiles</taxon>
        <taxon>Oomycota</taxon>
        <taxon>Saprolegniomycetes</taxon>
        <taxon>Saprolegniales</taxon>
        <taxon>Verrucalvaceae</taxon>
        <taxon>Aphanomyces</taxon>
    </lineage>
</organism>
<comment type="caution">
    <text evidence="11">The sequence shown here is derived from an EMBL/GenBank/DDBJ whole genome shotgun (WGS) entry which is preliminary data.</text>
</comment>
<dbReference type="Proteomes" id="UP000481153">
    <property type="component" value="Unassembled WGS sequence"/>
</dbReference>
<evidence type="ECO:0000256" key="8">
    <source>
        <dbReference type="SAM" id="MobiDB-lite"/>
    </source>
</evidence>
<dbReference type="AlphaFoldDB" id="A0A6G0XQ96"/>
<feature type="region of interest" description="Disordered" evidence="8">
    <location>
        <begin position="1"/>
        <end position="22"/>
    </location>
</feature>
<keyword evidence="5 7" id="KW-0326">Glycosidase</keyword>
<dbReference type="PANTHER" id="PTHR35923:SF2">
    <property type="entry name" value="ENDOGLUCANASE"/>
    <property type="match status" value="1"/>
</dbReference>
<feature type="domain" description="Glycoside hydrolase family 5" evidence="10">
    <location>
        <begin position="203"/>
        <end position="525"/>
    </location>
</feature>
<protein>
    <recommendedName>
        <fullName evidence="10">Glycoside hydrolase family 5 domain-containing protein</fullName>
    </recommendedName>
</protein>
<keyword evidence="9" id="KW-0812">Transmembrane</keyword>
<dbReference type="SUPFAM" id="SSF51445">
    <property type="entry name" value="(Trans)glycosidases"/>
    <property type="match status" value="1"/>
</dbReference>
<feature type="transmembrane region" description="Helical" evidence="9">
    <location>
        <begin position="98"/>
        <end position="119"/>
    </location>
</feature>
<keyword evidence="2 7" id="KW-0378">Hydrolase</keyword>
<evidence type="ECO:0000256" key="3">
    <source>
        <dbReference type="ARBA" id="ARBA00023001"/>
    </source>
</evidence>
<proteinExistence type="inferred from homology"/>
<dbReference type="VEuPathDB" id="FungiDB:AeMF1_009371"/>
<dbReference type="InterPro" id="IPR017853">
    <property type="entry name" value="GH"/>
</dbReference>
<dbReference type="Gene3D" id="3.20.20.80">
    <property type="entry name" value="Glycosidases"/>
    <property type="match status" value="1"/>
</dbReference>
<dbReference type="PANTHER" id="PTHR35923">
    <property type="entry name" value="MAJOR EXTRACELLULAR ENDOGLUCANASE"/>
    <property type="match status" value="1"/>
</dbReference>
<dbReference type="Pfam" id="PF00150">
    <property type="entry name" value="Cellulase"/>
    <property type="match status" value="1"/>
</dbReference>
<keyword evidence="4" id="KW-0119">Carbohydrate metabolism</keyword>
<evidence type="ECO:0000256" key="2">
    <source>
        <dbReference type="ARBA" id="ARBA00022801"/>
    </source>
</evidence>
<evidence type="ECO:0000256" key="1">
    <source>
        <dbReference type="ARBA" id="ARBA00005641"/>
    </source>
</evidence>
<gene>
    <name evidence="11" type="ORF">Ae201684_002567</name>
</gene>
<keyword evidence="3" id="KW-0136">Cellulose degradation</keyword>
<evidence type="ECO:0000256" key="7">
    <source>
        <dbReference type="RuleBase" id="RU361153"/>
    </source>
</evidence>
<keyword evidence="6" id="KW-0624">Polysaccharide degradation</keyword>
<evidence type="ECO:0000256" key="4">
    <source>
        <dbReference type="ARBA" id="ARBA00023277"/>
    </source>
</evidence>
<keyword evidence="12" id="KW-1185">Reference proteome</keyword>
<evidence type="ECO:0000256" key="9">
    <source>
        <dbReference type="SAM" id="Phobius"/>
    </source>
</evidence>
<evidence type="ECO:0000259" key="10">
    <source>
        <dbReference type="Pfam" id="PF00150"/>
    </source>
</evidence>
<evidence type="ECO:0000313" key="11">
    <source>
        <dbReference type="EMBL" id="KAF0742470.1"/>
    </source>
</evidence>
<keyword evidence="9" id="KW-1133">Transmembrane helix</keyword>
<sequence>MWNISKRELSQDVDRHRKPFENQTRRAAMSDNQAFQAMDDDHRISMGQWRESMRHSSASSSSCLIKQSRQSEVLKMAIQTAPVAKTETHKEYRGRIRIWPGLLLLVLLVIGAAVSFAIAGQKAHEAAKERQRAANALKFKNISGSLLTPDMIASAVDTADDDGEVGNPKVYASSKCAALNYLSKNGKMYAALPNGTEVPFSVKGVNWFGMETGLAIPFGLWQNDKNGTTAFVIAAFLQANKFNAVRLPVCIQNILLNTKPEKSLVNAQSNRALDLTSYMSTLQSIIKVLGYRNIGVMISLHTLTTMVSGGNWYSEALGVSKDDFLTAVDKLTKNLCTNEYWNILGLDAKNEPHQASWSEFSDGATIIGNRMLKGCPKWMIFVEGVNQGTNSVNIDGTTFEYFDWWGGGLQEAGSKPVNLAMSNKLVYAPHYYNTGVFPQKYFYGSSLSDELDDATLKRRVEGTSYSMFGYLNKKQDAAVVLGEFAGLYAKDAHPKKTTKRTTDCLIQMMIEEKYAGGFMWSLNPESAYQYNPATSPGTYTEGLLMDDWLTPNKEFLKGMAAMEGLPDVRFLPCVPTTDDS</sequence>
<comment type="similarity">
    <text evidence="1 7">Belongs to the glycosyl hydrolase 5 (cellulase A) family.</text>
</comment>